<protein>
    <submittedName>
        <fullName evidence="1">Uncharacterized protein</fullName>
    </submittedName>
</protein>
<evidence type="ECO:0000313" key="2">
    <source>
        <dbReference type="Proteomes" id="UP000236291"/>
    </source>
</evidence>
<dbReference type="EMBL" id="ASHM01001320">
    <property type="protein sequence ID" value="PNY06469.1"/>
    <property type="molecule type" value="Genomic_DNA"/>
</dbReference>
<proteinExistence type="predicted"/>
<dbReference type="AlphaFoldDB" id="A0A2K3NTV3"/>
<sequence>MVSMMRSETAMVVIGFRYGGEGIASHVSTPTFQSSFGELVWWFEVSWKMRFWGLMKCEGVAIHGRELKTSVKLSDVFGWNGSIWFYFLRFKFDGGCLFVIQWLKLSDVGCCVQFELCWISCVLVGKLTHFITKQNFDNESYFSSTTFTSRAAPSSILNSPYTFPIPVDVGGPHGMPLHTLKIEGWPGAQGSHYCVSCTLSSVDATQVKQNS</sequence>
<accession>A0A2K3NTV3</accession>
<organism evidence="1 2">
    <name type="scientific">Trifolium pratense</name>
    <name type="common">Red clover</name>
    <dbReference type="NCBI Taxonomy" id="57577"/>
    <lineage>
        <taxon>Eukaryota</taxon>
        <taxon>Viridiplantae</taxon>
        <taxon>Streptophyta</taxon>
        <taxon>Embryophyta</taxon>
        <taxon>Tracheophyta</taxon>
        <taxon>Spermatophyta</taxon>
        <taxon>Magnoliopsida</taxon>
        <taxon>eudicotyledons</taxon>
        <taxon>Gunneridae</taxon>
        <taxon>Pentapetalae</taxon>
        <taxon>rosids</taxon>
        <taxon>fabids</taxon>
        <taxon>Fabales</taxon>
        <taxon>Fabaceae</taxon>
        <taxon>Papilionoideae</taxon>
        <taxon>50 kb inversion clade</taxon>
        <taxon>NPAAA clade</taxon>
        <taxon>Hologalegina</taxon>
        <taxon>IRL clade</taxon>
        <taxon>Trifolieae</taxon>
        <taxon>Trifolium</taxon>
    </lineage>
</organism>
<name>A0A2K3NTV3_TRIPR</name>
<reference evidence="1 2" key="2">
    <citation type="journal article" date="2017" name="Front. Plant Sci.">
        <title>Gene Classification and Mining of Molecular Markers Useful in Red Clover (Trifolium pratense) Breeding.</title>
        <authorList>
            <person name="Istvanek J."/>
            <person name="Dluhosova J."/>
            <person name="Dluhos P."/>
            <person name="Patkova L."/>
            <person name="Nedelnik J."/>
            <person name="Repkova J."/>
        </authorList>
    </citation>
    <scope>NUCLEOTIDE SEQUENCE [LARGE SCALE GENOMIC DNA]</scope>
    <source>
        <strain evidence="2">cv. Tatra</strain>
        <tissue evidence="1">Young leaves</tissue>
    </source>
</reference>
<reference evidence="1 2" key="1">
    <citation type="journal article" date="2014" name="Am. J. Bot.">
        <title>Genome assembly and annotation for red clover (Trifolium pratense; Fabaceae).</title>
        <authorList>
            <person name="Istvanek J."/>
            <person name="Jaros M."/>
            <person name="Krenek A."/>
            <person name="Repkova J."/>
        </authorList>
    </citation>
    <scope>NUCLEOTIDE SEQUENCE [LARGE SCALE GENOMIC DNA]</scope>
    <source>
        <strain evidence="2">cv. Tatra</strain>
        <tissue evidence="1">Young leaves</tissue>
    </source>
</reference>
<gene>
    <name evidence="1" type="ORF">L195_g002935</name>
</gene>
<comment type="caution">
    <text evidence="1">The sequence shown here is derived from an EMBL/GenBank/DDBJ whole genome shotgun (WGS) entry which is preliminary data.</text>
</comment>
<dbReference type="Proteomes" id="UP000236291">
    <property type="component" value="Unassembled WGS sequence"/>
</dbReference>
<evidence type="ECO:0000313" key="1">
    <source>
        <dbReference type="EMBL" id="PNY06469.1"/>
    </source>
</evidence>